<feature type="transmembrane region" description="Helical" evidence="1">
    <location>
        <begin position="54"/>
        <end position="77"/>
    </location>
</feature>
<accession>A0A3A3FZK9</accession>
<dbReference type="OrthoDB" id="9804993at2"/>
<dbReference type="EMBL" id="QYUO01000001">
    <property type="protein sequence ID" value="RJG00109.1"/>
    <property type="molecule type" value="Genomic_DNA"/>
</dbReference>
<protein>
    <submittedName>
        <fullName evidence="2">Alpha/beta hydrolase</fullName>
    </submittedName>
</protein>
<name>A0A3A3FZK9_9BURK</name>
<dbReference type="AlphaFoldDB" id="A0A3A3FZK9"/>
<sequence length="186" mass="19987">MQTQVLTMPGIYGSGSQHWQTLWEAEDPQFKRIQVEDWDHPQCAAWVRSIDDAIATAAAPVVLVAHSLGCLAVVAWAMQTRQPIRVHGMLLVSVPDPQGPNFPADAKGFARHELRRIAIPGIVVSSDDDPYGAPAYARECAQAWGSRFVNAGALGHINASSGVGNWPAGMRLLASLRQAEQGVKAG</sequence>
<evidence type="ECO:0000313" key="3">
    <source>
        <dbReference type="Proteomes" id="UP000265955"/>
    </source>
</evidence>
<reference evidence="3" key="1">
    <citation type="submission" date="2018-09" db="EMBL/GenBank/DDBJ databases">
        <authorList>
            <person name="Zhu H."/>
        </authorList>
    </citation>
    <scope>NUCLEOTIDE SEQUENCE [LARGE SCALE GENOMIC DNA]</scope>
    <source>
        <strain evidence="3">K1R23-30</strain>
    </source>
</reference>
<dbReference type="InterPro" id="IPR029058">
    <property type="entry name" value="AB_hydrolase_fold"/>
</dbReference>
<dbReference type="Pfam" id="PF06821">
    <property type="entry name" value="Ser_hydrolase"/>
    <property type="match status" value="1"/>
</dbReference>
<keyword evidence="3" id="KW-1185">Reference proteome</keyword>
<dbReference type="SUPFAM" id="SSF53474">
    <property type="entry name" value="alpha/beta-Hydrolases"/>
    <property type="match status" value="1"/>
</dbReference>
<organism evidence="2 3">
    <name type="scientific">Noviherbaspirillum saxi</name>
    <dbReference type="NCBI Taxonomy" id="2320863"/>
    <lineage>
        <taxon>Bacteria</taxon>
        <taxon>Pseudomonadati</taxon>
        <taxon>Pseudomonadota</taxon>
        <taxon>Betaproteobacteria</taxon>
        <taxon>Burkholderiales</taxon>
        <taxon>Oxalobacteraceae</taxon>
        <taxon>Noviherbaspirillum</taxon>
    </lineage>
</organism>
<evidence type="ECO:0000256" key="1">
    <source>
        <dbReference type="SAM" id="Phobius"/>
    </source>
</evidence>
<keyword evidence="1" id="KW-0812">Transmembrane</keyword>
<dbReference type="Proteomes" id="UP000265955">
    <property type="component" value="Unassembled WGS sequence"/>
</dbReference>
<dbReference type="GO" id="GO:0016787">
    <property type="term" value="F:hydrolase activity"/>
    <property type="evidence" value="ECO:0007669"/>
    <property type="project" value="UniProtKB-KW"/>
</dbReference>
<proteinExistence type="predicted"/>
<keyword evidence="1" id="KW-0472">Membrane</keyword>
<keyword evidence="2" id="KW-0378">Hydrolase</keyword>
<evidence type="ECO:0000313" key="2">
    <source>
        <dbReference type="EMBL" id="RJG00109.1"/>
    </source>
</evidence>
<keyword evidence="1" id="KW-1133">Transmembrane helix</keyword>
<dbReference type="RefSeq" id="WP_119770052.1">
    <property type="nucleotide sequence ID" value="NZ_QYUO01000001.1"/>
</dbReference>
<dbReference type="InterPro" id="IPR010662">
    <property type="entry name" value="RBBP9/YdeN"/>
</dbReference>
<dbReference type="Gene3D" id="3.40.50.1820">
    <property type="entry name" value="alpha/beta hydrolase"/>
    <property type="match status" value="1"/>
</dbReference>
<comment type="caution">
    <text evidence="2">The sequence shown here is derived from an EMBL/GenBank/DDBJ whole genome shotgun (WGS) entry which is preliminary data.</text>
</comment>
<gene>
    <name evidence="2" type="ORF">D3871_12730</name>
</gene>